<dbReference type="Proteomes" id="UP000515908">
    <property type="component" value="Chromosome 18"/>
</dbReference>
<sequence length="237" mass="26980">MTSALLAEWMNTHLVFAVAQNTVPAPFVHYMDIHEKILERFFDDVGQTNISAAELIEQSASVDSIYEALTIKYELKKTEKYTQVRHFLELFIPSFVSACPVICYICHEREAEFLEEMHLSLKCSSITPSTWLRIKRPDGSCAYFSTVSGFSQEHCPLVLKDLDCTTLEFPEKVECKRLSLCNAAQEQSKADTMFALRSELFGYSLCGSHHTDSVRNHMQSLITGFESFLAFSLFEDV</sequence>
<reference evidence="1 2" key="1">
    <citation type="submission" date="2020-08" db="EMBL/GenBank/DDBJ databases">
        <authorList>
            <person name="Newling K."/>
            <person name="Davey J."/>
            <person name="Forrester S."/>
        </authorList>
    </citation>
    <scope>NUCLEOTIDE SEQUENCE [LARGE SCALE GENOMIC DNA]</scope>
    <source>
        <strain evidence="2">Crithidia deanei Carvalho (ATCC PRA-265)</strain>
    </source>
</reference>
<evidence type="ECO:0000313" key="2">
    <source>
        <dbReference type="Proteomes" id="UP000515908"/>
    </source>
</evidence>
<accession>A0A7G2CNZ5</accession>
<dbReference type="VEuPathDB" id="TriTrypDB:ADEAN_000835000"/>
<dbReference type="EMBL" id="LR877162">
    <property type="protein sequence ID" value="CAD2220827.1"/>
    <property type="molecule type" value="Genomic_DNA"/>
</dbReference>
<organism evidence="1 2">
    <name type="scientific">Angomonas deanei</name>
    <dbReference type="NCBI Taxonomy" id="59799"/>
    <lineage>
        <taxon>Eukaryota</taxon>
        <taxon>Discoba</taxon>
        <taxon>Euglenozoa</taxon>
        <taxon>Kinetoplastea</taxon>
        <taxon>Metakinetoplastina</taxon>
        <taxon>Trypanosomatida</taxon>
        <taxon>Trypanosomatidae</taxon>
        <taxon>Strigomonadinae</taxon>
        <taxon>Angomonas</taxon>
    </lineage>
</organism>
<protein>
    <submittedName>
        <fullName evidence="1">Uncharacterized protein</fullName>
    </submittedName>
</protein>
<name>A0A7G2CNZ5_9TRYP</name>
<keyword evidence="2" id="KW-1185">Reference proteome</keyword>
<proteinExistence type="predicted"/>
<gene>
    <name evidence="1" type="ORF">ADEAN_000835000</name>
</gene>
<evidence type="ECO:0000313" key="1">
    <source>
        <dbReference type="EMBL" id="CAD2220827.1"/>
    </source>
</evidence>
<dbReference type="AlphaFoldDB" id="A0A7G2CNZ5"/>